<dbReference type="AlphaFoldDB" id="A0A5N0VBN0"/>
<dbReference type="GO" id="GO:0003824">
    <property type="term" value="F:catalytic activity"/>
    <property type="evidence" value="ECO:0007669"/>
    <property type="project" value="InterPro"/>
</dbReference>
<comment type="caution">
    <text evidence="2">The sequence shown here is derived from an EMBL/GenBank/DDBJ whole genome shotgun (WGS) entry which is preliminary data.</text>
</comment>
<dbReference type="SUPFAM" id="SSF52777">
    <property type="entry name" value="CoA-dependent acyltransferases"/>
    <property type="match status" value="2"/>
</dbReference>
<accession>A0A5N0VBN0</accession>
<sequence>MILSDMSTWKAAPGRLVRWRPTDAARSAAEAAPVDPGPPSILQADHLRAWAHAVRTGTPHRAWTGIATTVDGPLDRAAMTRALARLVRAHGGFRTWFDLSGREPVRHLVPADAIEFEVVEEPALDGAWDTALQHHLEARFDAECTPGSWPGFALGVVENQDRFGLFWGCDHAFTDGLSQLLLCSELADLYAAELAEPGGPELVPGALPTPEERGDFRSYVALERRDAEEHGPDSPEVREWVRIVRENGGRLPRFPLPLGLADGERAPVVIRELTFLDGDEVERFERVCREAGAGVTAGVFAAVAETERLLAGKENYFGVTVLSTRHRGPFARSQGWFCTFAPIAFEVGGAADFGELTARAQDALRRAKDLAAAPVNVVLETLVTSGVCTPEQLGSPQLLSYLDLRRLPGAGRPADERGVHFTSRGRTANASLWINRDADHLYLLAQTPDTAAAAEPVRQYHEQLRQVFRQAVSPVPVA</sequence>
<dbReference type="Proteomes" id="UP000319769">
    <property type="component" value="Unassembled WGS sequence"/>
</dbReference>
<proteinExistence type="predicted"/>
<dbReference type="InterPro" id="IPR001242">
    <property type="entry name" value="Condensation_dom"/>
</dbReference>
<organism evidence="2 3">
    <name type="scientific">Amycolatopsis acidicola</name>
    <dbReference type="NCBI Taxonomy" id="2596893"/>
    <lineage>
        <taxon>Bacteria</taxon>
        <taxon>Bacillati</taxon>
        <taxon>Actinomycetota</taxon>
        <taxon>Actinomycetes</taxon>
        <taxon>Pseudonocardiales</taxon>
        <taxon>Pseudonocardiaceae</taxon>
        <taxon>Amycolatopsis</taxon>
    </lineage>
</organism>
<dbReference type="OrthoDB" id="9789603at2"/>
<evidence type="ECO:0000313" key="2">
    <source>
        <dbReference type="EMBL" id="KAA9162022.1"/>
    </source>
</evidence>
<dbReference type="EMBL" id="VMNW02000014">
    <property type="protein sequence ID" value="KAA9162022.1"/>
    <property type="molecule type" value="Genomic_DNA"/>
</dbReference>
<feature type="domain" description="Condensation" evidence="1">
    <location>
        <begin position="64"/>
        <end position="378"/>
    </location>
</feature>
<dbReference type="GO" id="GO:0008610">
    <property type="term" value="P:lipid biosynthetic process"/>
    <property type="evidence" value="ECO:0007669"/>
    <property type="project" value="UniProtKB-ARBA"/>
</dbReference>
<dbReference type="Gene3D" id="3.30.559.30">
    <property type="entry name" value="Nonribosomal peptide synthetase, condensation domain"/>
    <property type="match status" value="1"/>
</dbReference>
<evidence type="ECO:0000313" key="3">
    <source>
        <dbReference type="Proteomes" id="UP000319769"/>
    </source>
</evidence>
<gene>
    <name evidence="2" type="ORF">FPZ12_012320</name>
</gene>
<name>A0A5N0VBN0_9PSEU</name>
<dbReference type="RefSeq" id="WP_144749594.1">
    <property type="nucleotide sequence ID" value="NZ_VMNW02000014.1"/>
</dbReference>
<evidence type="ECO:0000259" key="1">
    <source>
        <dbReference type="Pfam" id="PF00668"/>
    </source>
</evidence>
<keyword evidence="3" id="KW-1185">Reference proteome</keyword>
<dbReference type="InterPro" id="IPR023213">
    <property type="entry name" value="CAT-like_dom_sf"/>
</dbReference>
<reference evidence="2" key="1">
    <citation type="submission" date="2019-09" db="EMBL/GenBank/DDBJ databases">
        <authorList>
            <person name="Teo W.F.A."/>
            <person name="Duangmal K."/>
        </authorList>
    </citation>
    <scope>NUCLEOTIDE SEQUENCE [LARGE SCALE GENOMIC DNA]</scope>
    <source>
        <strain evidence="2">K81G1</strain>
    </source>
</reference>
<protein>
    <recommendedName>
        <fullName evidence="1">Condensation domain-containing protein</fullName>
    </recommendedName>
</protein>
<dbReference type="Gene3D" id="3.30.559.10">
    <property type="entry name" value="Chloramphenicol acetyltransferase-like domain"/>
    <property type="match status" value="1"/>
</dbReference>
<dbReference type="Pfam" id="PF00668">
    <property type="entry name" value="Condensation"/>
    <property type="match status" value="1"/>
</dbReference>